<dbReference type="SUPFAM" id="SSF56235">
    <property type="entry name" value="N-terminal nucleophile aminohydrolases (Ntn hydrolases)"/>
    <property type="match status" value="1"/>
</dbReference>
<feature type="active site" description="Nucleophile" evidence="9">
    <location>
        <position position="64"/>
    </location>
</feature>
<comment type="function">
    <text evidence="10">Component of the proteasome, a multicatalytic proteinase complex which is characterized by its ability to cleave peptides with Arg, Phe, Tyr, Leu, and Glu adjacent to the leaving group at neutral or slightly basic pH. The proteasome has an ATP-dependent proteolytic activity.</text>
</comment>
<evidence type="ECO:0000256" key="11">
    <source>
        <dbReference type="SAM" id="MobiDB-lite"/>
    </source>
</evidence>
<dbReference type="GO" id="GO:0043161">
    <property type="term" value="P:proteasome-mediated ubiquitin-dependent protein catabolic process"/>
    <property type="evidence" value="ECO:0000318"/>
    <property type="project" value="GO_Central"/>
</dbReference>
<dbReference type="PANTHER" id="PTHR32194">
    <property type="entry name" value="METALLOPROTEASE TLDD"/>
    <property type="match status" value="1"/>
</dbReference>
<dbReference type="PRINTS" id="PR00141">
    <property type="entry name" value="PROTEASOME"/>
</dbReference>
<reference evidence="12 14" key="1">
    <citation type="journal article" date="2008" name="Science">
        <title>The Physcomitrella genome reveals evolutionary insights into the conquest of land by plants.</title>
        <authorList>
            <person name="Rensing S."/>
            <person name="Lang D."/>
            <person name="Zimmer A."/>
            <person name="Terry A."/>
            <person name="Salamov A."/>
            <person name="Shapiro H."/>
            <person name="Nishiyama T."/>
            <person name="Perroud P.-F."/>
            <person name="Lindquist E."/>
            <person name="Kamisugi Y."/>
            <person name="Tanahashi T."/>
            <person name="Sakakibara K."/>
            <person name="Fujita T."/>
            <person name="Oishi K."/>
            <person name="Shin-I T."/>
            <person name="Kuroki Y."/>
            <person name="Toyoda A."/>
            <person name="Suzuki Y."/>
            <person name="Hashimoto A."/>
            <person name="Yamaguchi K."/>
            <person name="Sugano A."/>
            <person name="Kohara Y."/>
            <person name="Fujiyama A."/>
            <person name="Anterola A."/>
            <person name="Aoki S."/>
            <person name="Ashton N."/>
            <person name="Barbazuk W.B."/>
            <person name="Barker E."/>
            <person name="Bennetzen J."/>
            <person name="Bezanilla M."/>
            <person name="Blankenship R."/>
            <person name="Cho S.H."/>
            <person name="Dutcher S."/>
            <person name="Estelle M."/>
            <person name="Fawcett J.A."/>
            <person name="Gundlach H."/>
            <person name="Hanada K."/>
            <person name="Heyl A."/>
            <person name="Hicks K.A."/>
            <person name="Hugh J."/>
            <person name="Lohr M."/>
            <person name="Mayer K."/>
            <person name="Melkozernov A."/>
            <person name="Murata T."/>
            <person name="Nelson D."/>
            <person name="Pils B."/>
            <person name="Prigge M."/>
            <person name="Reiss B."/>
            <person name="Renner T."/>
            <person name="Rombauts S."/>
            <person name="Rushton P."/>
            <person name="Sanderfoot A."/>
            <person name="Schween G."/>
            <person name="Shiu S.-H."/>
            <person name="Stueber K."/>
            <person name="Theodoulou F.L."/>
            <person name="Tu H."/>
            <person name="Van de Peer Y."/>
            <person name="Verrier P.J."/>
            <person name="Waters E."/>
            <person name="Wood A."/>
            <person name="Yang L."/>
            <person name="Cove D."/>
            <person name="Cuming A."/>
            <person name="Hasebe M."/>
            <person name="Lucas S."/>
            <person name="Mishler D.B."/>
            <person name="Reski R."/>
            <person name="Grigoriev I."/>
            <person name="Quatrano R.S."/>
            <person name="Boore J.L."/>
        </authorList>
    </citation>
    <scope>NUCLEOTIDE SEQUENCE [LARGE SCALE GENOMIC DNA]</scope>
    <source>
        <strain evidence="13 14">cv. Gransden 2004</strain>
    </source>
</reference>
<dbReference type="Gene3D" id="3.60.20.10">
    <property type="entry name" value="Glutamine Phosphoribosylpyrophosphate, subunit 1, domain 1"/>
    <property type="match status" value="1"/>
</dbReference>
<keyword evidence="14" id="KW-1185">Reference proteome</keyword>
<evidence type="ECO:0000256" key="3">
    <source>
        <dbReference type="ARBA" id="ARBA00022490"/>
    </source>
</evidence>
<gene>
    <name evidence="12" type="ORF">PHYPA_010653</name>
</gene>
<keyword evidence="5" id="KW-0888">Threonine protease</keyword>
<dbReference type="GO" id="GO:0004175">
    <property type="term" value="F:endopeptidase activity"/>
    <property type="evidence" value="ECO:0000318"/>
    <property type="project" value="GO_Central"/>
</dbReference>
<dbReference type="InterPro" id="IPR016050">
    <property type="entry name" value="Proteasome_bsu_CS"/>
</dbReference>
<feature type="region of interest" description="Disordered" evidence="11">
    <location>
        <begin position="301"/>
        <end position="320"/>
    </location>
</feature>
<dbReference type="AlphaFoldDB" id="A0A2K1KCF3"/>
<evidence type="ECO:0000256" key="5">
    <source>
        <dbReference type="ARBA" id="ARBA00022698"/>
    </source>
</evidence>
<dbReference type="PaxDb" id="3218-PP1S2_300V6.1"/>
<dbReference type="EMBL" id="ABEU02000007">
    <property type="protein sequence ID" value="PNR51466.1"/>
    <property type="molecule type" value="Genomic_DNA"/>
</dbReference>
<comment type="catalytic activity">
    <reaction evidence="1">
        <text>Cleavage of peptide bonds with very broad specificity.</text>
        <dbReference type="EC" id="3.4.25.1"/>
    </reaction>
</comment>
<evidence type="ECO:0000256" key="8">
    <source>
        <dbReference type="ARBA" id="ARBA00023145"/>
    </source>
</evidence>
<comment type="subunit">
    <text evidence="10">Component of the proteasome complex.</text>
</comment>
<evidence type="ECO:0000313" key="13">
    <source>
        <dbReference type="EnsemblPlants" id="Pp3c7_21050V3.1"/>
    </source>
</evidence>
<keyword evidence="7 10" id="KW-0647">Proteasome</keyword>
<comment type="subcellular location">
    <subcellularLocation>
        <location evidence="10">Cytoplasm</location>
    </subcellularLocation>
    <subcellularLocation>
        <location evidence="10">Nucleus</location>
    </subcellularLocation>
</comment>
<dbReference type="PROSITE" id="PS51476">
    <property type="entry name" value="PROTEASOME_BETA_2"/>
    <property type="match status" value="1"/>
</dbReference>
<dbReference type="InterPro" id="IPR023333">
    <property type="entry name" value="Proteasome_suB-type"/>
</dbReference>
<dbReference type="PANTHER" id="PTHR32194:SF3">
    <property type="entry name" value="PROTEASOME SUBUNIT BETA"/>
    <property type="match status" value="1"/>
</dbReference>
<proteinExistence type="inferred from homology"/>
<dbReference type="InterPro" id="IPR000243">
    <property type="entry name" value="Pept_T1A_subB"/>
</dbReference>
<evidence type="ECO:0000256" key="2">
    <source>
        <dbReference type="ARBA" id="ARBA00002000"/>
    </source>
</evidence>
<organism evidence="12">
    <name type="scientific">Physcomitrium patens</name>
    <name type="common">Spreading-leaved earth moss</name>
    <name type="synonym">Physcomitrella patens</name>
    <dbReference type="NCBI Taxonomy" id="3218"/>
    <lineage>
        <taxon>Eukaryota</taxon>
        <taxon>Viridiplantae</taxon>
        <taxon>Streptophyta</taxon>
        <taxon>Embryophyta</taxon>
        <taxon>Bryophyta</taxon>
        <taxon>Bryophytina</taxon>
        <taxon>Bryopsida</taxon>
        <taxon>Funariidae</taxon>
        <taxon>Funariales</taxon>
        <taxon>Funariaceae</taxon>
        <taxon>Physcomitrium</taxon>
    </lineage>
</organism>
<evidence type="ECO:0000256" key="7">
    <source>
        <dbReference type="ARBA" id="ARBA00022942"/>
    </source>
</evidence>
<dbReference type="GO" id="GO:0004298">
    <property type="term" value="F:threonine-type endopeptidase activity"/>
    <property type="evidence" value="ECO:0007669"/>
    <property type="project" value="UniProtKB-KW"/>
</dbReference>
<dbReference type="Proteomes" id="UP000006727">
    <property type="component" value="Chromosome 7"/>
</dbReference>
<dbReference type="Pfam" id="PF00227">
    <property type="entry name" value="Proteasome"/>
    <property type="match status" value="1"/>
</dbReference>
<dbReference type="GO" id="GO:0019774">
    <property type="term" value="C:proteasome core complex, beta-subunit complex"/>
    <property type="evidence" value="ECO:0000318"/>
    <property type="project" value="GO_Central"/>
</dbReference>
<dbReference type="GO" id="GO:0005634">
    <property type="term" value="C:nucleus"/>
    <property type="evidence" value="ECO:0000318"/>
    <property type="project" value="GO_Central"/>
</dbReference>
<evidence type="ECO:0000256" key="10">
    <source>
        <dbReference type="RuleBase" id="RU004203"/>
    </source>
</evidence>
<accession>A0A2K1KCF3</accession>
<dbReference type="EnsemblPlants" id="Pp3c7_21050V3.1">
    <property type="protein sequence ID" value="Pp3c7_21050V3.1"/>
    <property type="gene ID" value="Pp3c7_21050"/>
</dbReference>
<keyword evidence="4" id="KW-0645">Protease</keyword>
<keyword evidence="8" id="KW-0865">Zymogen</keyword>
<comment type="similarity">
    <text evidence="10">Belongs to the peptidase T1B family.</text>
</comment>
<evidence type="ECO:0000256" key="6">
    <source>
        <dbReference type="ARBA" id="ARBA00022801"/>
    </source>
</evidence>
<keyword evidence="3 10" id="KW-0963">Cytoplasm</keyword>
<dbReference type="InParanoid" id="A0A2K1KCF3"/>
<dbReference type="STRING" id="3218.A0A2K1KCF3"/>
<dbReference type="InterPro" id="IPR029055">
    <property type="entry name" value="Ntn_hydrolases_N"/>
</dbReference>
<reference evidence="12 14" key="2">
    <citation type="journal article" date="2018" name="Plant J.">
        <title>The Physcomitrella patens chromosome-scale assembly reveals moss genome structure and evolution.</title>
        <authorList>
            <person name="Lang D."/>
            <person name="Ullrich K.K."/>
            <person name="Murat F."/>
            <person name="Fuchs J."/>
            <person name="Jenkins J."/>
            <person name="Haas F.B."/>
            <person name="Piednoel M."/>
            <person name="Gundlach H."/>
            <person name="Van Bel M."/>
            <person name="Meyberg R."/>
            <person name="Vives C."/>
            <person name="Morata J."/>
            <person name="Symeonidi A."/>
            <person name="Hiss M."/>
            <person name="Muchero W."/>
            <person name="Kamisugi Y."/>
            <person name="Saleh O."/>
            <person name="Blanc G."/>
            <person name="Decker E.L."/>
            <person name="van Gessel N."/>
            <person name="Grimwood J."/>
            <person name="Hayes R.D."/>
            <person name="Graham S.W."/>
            <person name="Gunter L.E."/>
            <person name="McDaniel S.F."/>
            <person name="Hoernstein S.N.W."/>
            <person name="Larsson A."/>
            <person name="Li F.W."/>
            <person name="Perroud P.F."/>
            <person name="Phillips J."/>
            <person name="Ranjan P."/>
            <person name="Rokshar D.S."/>
            <person name="Rothfels C.J."/>
            <person name="Schneider L."/>
            <person name="Shu S."/>
            <person name="Stevenson D.W."/>
            <person name="Thummler F."/>
            <person name="Tillich M."/>
            <person name="Villarreal Aguilar J.C."/>
            <person name="Widiez T."/>
            <person name="Wong G.K."/>
            <person name="Wymore A."/>
            <person name="Zhang Y."/>
            <person name="Zimmer A.D."/>
            <person name="Quatrano R.S."/>
            <person name="Mayer K.F.X."/>
            <person name="Goodstein D."/>
            <person name="Casacuberta J.M."/>
            <person name="Vandepoele K."/>
            <person name="Reski R."/>
            <person name="Cuming A.C."/>
            <person name="Tuskan G.A."/>
            <person name="Maumus F."/>
            <person name="Salse J."/>
            <person name="Schmutz J."/>
            <person name="Rensing S.A."/>
        </authorList>
    </citation>
    <scope>NUCLEOTIDE SEQUENCE [LARGE SCALE GENOMIC DNA]</scope>
    <source>
        <strain evidence="13 14">cv. Gransden 2004</strain>
    </source>
</reference>
<dbReference type="CDD" id="cd03761">
    <property type="entry name" value="proteasome_beta_type_5"/>
    <property type="match status" value="1"/>
</dbReference>
<evidence type="ECO:0000313" key="14">
    <source>
        <dbReference type="Proteomes" id="UP000006727"/>
    </source>
</evidence>
<protein>
    <recommendedName>
        <fullName evidence="10">Proteasome subunit beta</fullName>
    </recommendedName>
</protein>
<evidence type="ECO:0000256" key="4">
    <source>
        <dbReference type="ARBA" id="ARBA00022670"/>
    </source>
</evidence>
<reference evidence="13" key="3">
    <citation type="submission" date="2020-12" db="UniProtKB">
        <authorList>
            <consortium name="EnsemblPlants"/>
        </authorList>
    </citation>
    <scope>IDENTIFICATION</scope>
</reference>
<sequence length="320" mass="34676">MNGFIHSFIQDAGSLESSAKEGWGRVRAWALSLSLWLQLSDIFVIRLDGFQKAAVQLVKPAKGTTTLAFVFKHGVIVAADSSASMGNSISSQSVKKILEINPYLLGTMAGGAADCQFWQRNLGTRCRLHELANKRHISVTGASKLLANTLYSYRGMGLFMGTMIAGWDETGPGLYYVDSEGGRVKGTRFSVGSGSTYAYGVLDTVFKQDMSIDEAVELARRSIYHATLRDGASGGVVSGKQSMLVVTVRDHCEAQNFDSPFAHFSIYYFASSLETLLKCSLLCGPSGWKKMSGDDGGELHHSYYPVQETPAEAEMSEASV</sequence>
<comment type="function">
    <text evidence="2">The proteasome is a multicatalytic proteinase complex which is characterized by its ability to cleave peptides with Arg, Phe, Tyr, Leu, and Glu adjacent to the leaving group at neutral or slightly basic pH. The proteasome has an ATP-dependent proteolytic activity.</text>
</comment>
<dbReference type="PROSITE" id="PS00854">
    <property type="entry name" value="PROTEASOME_BETA_1"/>
    <property type="match status" value="1"/>
</dbReference>
<evidence type="ECO:0000313" key="12">
    <source>
        <dbReference type="EMBL" id="PNR51466.1"/>
    </source>
</evidence>
<evidence type="ECO:0000256" key="9">
    <source>
        <dbReference type="PIRSR" id="PIRSR600243-1"/>
    </source>
</evidence>
<name>A0A2K1KCF3_PHYPA</name>
<dbReference type="Gramene" id="Pp3c7_21050V3.1">
    <property type="protein sequence ID" value="Pp3c7_21050V3.1"/>
    <property type="gene ID" value="Pp3c7_21050"/>
</dbReference>
<keyword evidence="10" id="KW-0539">Nucleus</keyword>
<dbReference type="InterPro" id="IPR001353">
    <property type="entry name" value="Proteasome_sua/b"/>
</dbReference>
<keyword evidence="6" id="KW-0378">Hydrolase</keyword>
<evidence type="ECO:0000256" key="1">
    <source>
        <dbReference type="ARBA" id="ARBA00001198"/>
    </source>
</evidence>
<dbReference type="GO" id="GO:0005829">
    <property type="term" value="C:cytosol"/>
    <property type="evidence" value="ECO:0000318"/>
    <property type="project" value="GO_Central"/>
</dbReference>